<comment type="function">
    <text evidence="1">Catalyzes the ATP-dependent phosphorylation of thiamine-monophosphate (TMP) to form thiamine-pyrophosphate (TPP), the active form of vitamin B1.</text>
</comment>
<dbReference type="InterPro" id="IPR036921">
    <property type="entry name" value="PurM-like_N_sf"/>
</dbReference>
<feature type="binding site" evidence="1">
    <location>
        <position position="82"/>
    </location>
    <ligand>
        <name>Mg(2+)</name>
        <dbReference type="ChEBI" id="CHEBI:18420"/>
        <label>3</label>
    </ligand>
</feature>
<feature type="binding site" evidence="1">
    <location>
        <position position="156"/>
    </location>
    <ligand>
        <name>ATP</name>
        <dbReference type="ChEBI" id="CHEBI:30616"/>
    </ligand>
</feature>
<dbReference type="Gene3D" id="3.30.1330.10">
    <property type="entry name" value="PurM-like, N-terminal domain"/>
    <property type="match status" value="1"/>
</dbReference>
<comment type="pathway">
    <text evidence="1">Cofactor biosynthesis; thiamine diphosphate biosynthesis; thiamine diphosphate from thiamine phosphate: step 1/1.</text>
</comment>
<keyword evidence="1" id="KW-0547">Nucleotide-binding</keyword>
<feature type="binding site" evidence="1">
    <location>
        <position position="51"/>
    </location>
    <ligand>
        <name>Mg(2+)</name>
        <dbReference type="ChEBI" id="CHEBI:18420"/>
        <label>4</label>
    </ligand>
</feature>
<keyword evidence="1" id="KW-0479">Metal-binding</keyword>
<protein>
    <recommendedName>
        <fullName evidence="1">Thiamine-monophosphate kinase</fullName>
        <shortName evidence="1">TMP kinase</shortName>
        <shortName evidence="1">Thiamine-phosphate kinase</shortName>
        <ecNumber evidence="1">2.7.4.16</ecNumber>
    </recommendedName>
</protein>
<dbReference type="Pfam" id="PF00586">
    <property type="entry name" value="AIRS"/>
    <property type="match status" value="1"/>
</dbReference>
<dbReference type="Gene3D" id="3.90.650.10">
    <property type="entry name" value="PurM-like C-terminal domain"/>
    <property type="match status" value="1"/>
</dbReference>
<feature type="binding site" evidence="1">
    <location>
        <position position="53"/>
    </location>
    <ligand>
        <name>Mg(2+)</name>
        <dbReference type="ChEBI" id="CHEBI:18420"/>
        <label>2</label>
    </ligand>
</feature>
<dbReference type="NCBIfam" id="TIGR01379">
    <property type="entry name" value="thiL"/>
    <property type="match status" value="1"/>
</dbReference>
<organism evidence="4 5">
    <name type="scientific">Dialister invisus</name>
    <dbReference type="NCBI Taxonomy" id="218538"/>
    <lineage>
        <taxon>Bacteria</taxon>
        <taxon>Bacillati</taxon>
        <taxon>Bacillota</taxon>
        <taxon>Negativicutes</taxon>
        <taxon>Veillonellales</taxon>
        <taxon>Veillonellaceae</taxon>
        <taxon>Dialister</taxon>
    </lineage>
</organism>
<feature type="binding site" evidence="1">
    <location>
        <position position="60"/>
    </location>
    <ligand>
        <name>substrate</name>
    </ligand>
</feature>
<keyword evidence="1" id="KW-0460">Magnesium</keyword>
<feature type="binding site" evidence="1">
    <location>
        <position position="222"/>
    </location>
    <ligand>
        <name>Mg(2+)</name>
        <dbReference type="ChEBI" id="CHEBI:18420"/>
        <label>5</label>
    </ligand>
</feature>
<evidence type="ECO:0000256" key="1">
    <source>
        <dbReference type="HAMAP-Rule" id="MF_02128"/>
    </source>
</evidence>
<name>A0A930B8P3_9FIRM</name>
<dbReference type="InterPro" id="IPR036676">
    <property type="entry name" value="PurM-like_C_sf"/>
</dbReference>
<dbReference type="GO" id="GO:0000287">
    <property type="term" value="F:magnesium ion binding"/>
    <property type="evidence" value="ECO:0007669"/>
    <property type="project" value="UniProtKB-UniRule"/>
</dbReference>
<dbReference type="CDD" id="cd02194">
    <property type="entry name" value="ThiL"/>
    <property type="match status" value="1"/>
</dbReference>
<feature type="binding site" evidence="1">
    <location>
        <position position="36"/>
    </location>
    <ligand>
        <name>Mg(2+)</name>
        <dbReference type="ChEBI" id="CHEBI:18420"/>
        <label>3</label>
    </ligand>
</feature>
<feature type="binding site" evidence="1">
    <location>
        <position position="82"/>
    </location>
    <ligand>
        <name>Mg(2+)</name>
        <dbReference type="ChEBI" id="CHEBI:18420"/>
        <label>4</label>
    </ligand>
</feature>
<dbReference type="Pfam" id="PF02769">
    <property type="entry name" value="AIRS_C"/>
    <property type="match status" value="1"/>
</dbReference>
<dbReference type="EMBL" id="JABZMK010000001">
    <property type="protein sequence ID" value="MBF1128578.1"/>
    <property type="molecule type" value="Genomic_DNA"/>
</dbReference>
<feature type="binding site" evidence="1">
    <location>
        <position position="36"/>
    </location>
    <ligand>
        <name>Mg(2+)</name>
        <dbReference type="ChEBI" id="CHEBI:18420"/>
        <label>4</label>
    </ligand>
</feature>
<reference evidence="4" key="1">
    <citation type="submission" date="2020-04" db="EMBL/GenBank/DDBJ databases">
        <title>Deep metagenomics examines the oral microbiome during advanced dental caries in children, revealing novel taxa and co-occurrences with host molecules.</title>
        <authorList>
            <person name="Baker J.L."/>
            <person name="Morton J.T."/>
            <person name="Dinis M."/>
            <person name="Alvarez R."/>
            <person name="Tran N.C."/>
            <person name="Knight R."/>
            <person name="Edlund A."/>
        </authorList>
    </citation>
    <scope>NUCLEOTIDE SEQUENCE</scope>
    <source>
        <strain evidence="4">JCVI_32_bin.14</strain>
    </source>
</reference>
<dbReference type="InterPro" id="IPR016188">
    <property type="entry name" value="PurM-like_N"/>
</dbReference>
<feature type="binding site" evidence="1">
    <location>
        <position position="53"/>
    </location>
    <ligand>
        <name>Mg(2+)</name>
        <dbReference type="ChEBI" id="CHEBI:18420"/>
        <label>1</label>
    </ligand>
</feature>
<gene>
    <name evidence="1 4" type="primary">thiL</name>
    <name evidence="4" type="ORF">HXL70_00810</name>
</gene>
<sequence>MKEETLRDIGEFECIHRIAHDLIYRPELVKLGTGDDGAVFMTPCGYDEVISTDTMVEGIHFTKRTMSAADTGYHLCAVNFSDMAAMGAEPVSFVISAALPGDLSITWIESCYDGIRECCREYSVNLLGGDITGSKQGVILTGTIVGIVPENQAVKRSGAQEGDIVFVTGTLGDSSAGLSILLDGKKEEYPMLAIRHQRPKPQIDFGRILRESGASSLNDVSDGLSREINEIASASRVTIELEKERIPLSDELCRWGQDCGKEPFHFAINGGEDYELVGTISKKNWEYVKGIGGVTGIGHVTKAGKGQVFLKDKNSIKLLTIAGYDHFRS</sequence>
<dbReference type="PANTHER" id="PTHR30270">
    <property type="entry name" value="THIAMINE-MONOPHOSPHATE KINASE"/>
    <property type="match status" value="1"/>
</dbReference>
<dbReference type="AlphaFoldDB" id="A0A930B8P3"/>
<comment type="similarity">
    <text evidence="1">Belongs to the thiamine-monophosphate kinase family.</text>
</comment>
<feature type="binding site" evidence="1">
    <location>
        <position position="112"/>
    </location>
    <ligand>
        <name>ATP</name>
        <dbReference type="ChEBI" id="CHEBI:30616"/>
    </ligand>
</feature>
<proteinExistence type="inferred from homology"/>
<evidence type="ECO:0000259" key="3">
    <source>
        <dbReference type="Pfam" id="PF02769"/>
    </source>
</evidence>
<feature type="domain" description="PurM-like N-terminal" evidence="2">
    <location>
        <begin position="34"/>
        <end position="148"/>
    </location>
</feature>
<keyword evidence="1 4" id="KW-0808">Transferase</keyword>
<keyword evidence="1 4" id="KW-0418">Kinase</keyword>
<dbReference type="EC" id="2.7.4.16" evidence="1"/>
<feature type="domain" description="PurM-like C-terminal" evidence="3">
    <location>
        <begin position="160"/>
        <end position="309"/>
    </location>
</feature>
<dbReference type="SUPFAM" id="SSF56042">
    <property type="entry name" value="PurM C-terminal domain-like"/>
    <property type="match status" value="1"/>
</dbReference>
<accession>A0A930B8P3</accession>
<evidence type="ECO:0000259" key="2">
    <source>
        <dbReference type="Pfam" id="PF00586"/>
    </source>
</evidence>
<feature type="binding site" evidence="1">
    <location>
        <position position="130"/>
    </location>
    <ligand>
        <name>Mg(2+)</name>
        <dbReference type="ChEBI" id="CHEBI:18420"/>
        <label>1</label>
    </ligand>
</feature>
<dbReference type="GO" id="GO:0009229">
    <property type="term" value="P:thiamine diphosphate biosynthetic process"/>
    <property type="evidence" value="ECO:0007669"/>
    <property type="project" value="UniProtKB-UniRule"/>
</dbReference>
<feature type="binding site" evidence="1">
    <location>
        <position position="52"/>
    </location>
    <ligand>
        <name>Mg(2+)</name>
        <dbReference type="ChEBI" id="CHEBI:18420"/>
        <label>1</label>
    </ligand>
</feature>
<comment type="miscellaneous">
    <text evidence="1">Reaction mechanism of ThiL seems to utilize a direct, inline transfer of the gamma-phosphate of ATP to TMP rather than a phosphorylated enzyme intermediate.</text>
</comment>
<dbReference type="PANTHER" id="PTHR30270:SF0">
    <property type="entry name" value="THIAMINE-MONOPHOSPHATE KINASE"/>
    <property type="match status" value="1"/>
</dbReference>
<feature type="binding site" evidence="1">
    <location>
        <position position="82"/>
    </location>
    <ligand>
        <name>Mg(2+)</name>
        <dbReference type="ChEBI" id="CHEBI:18420"/>
        <label>2</label>
    </ligand>
</feature>
<dbReference type="InterPro" id="IPR010918">
    <property type="entry name" value="PurM-like_C_dom"/>
</dbReference>
<dbReference type="PIRSF" id="PIRSF005303">
    <property type="entry name" value="Thiam_monoph_kin"/>
    <property type="match status" value="1"/>
</dbReference>
<feature type="binding site" evidence="1">
    <location>
        <position position="324"/>
    </location>
    <ligand>
        <name>substrate</name>
    </ligand>
</feature>
<dbReference type="GO" id="GO:0005524">
    <property type="term" value="F:ATP binding"/>
    <property type="evidence" value="ECO:0007669"/>
    <property type="project" value="UniProtKB-UniRule"/>
</dbReference>
<dbReference type="HAMAP" id="MF_02128">
    <property type="entry name" value="TMP_kinase"/>
    <property type="match status" value="1"/>
</dbReference>
<keyword evidence="1" id="KW-0067">ATP-binding</keyword>
<comment type="caution">
    <text evidence="4">The sequence shown here is derived from an EMBL/GenBank/DDBJ whole genome shotgun (WGS) entry which is preliminary data.</text>
</comment>
<feature type="binding site" evidence="1">
    <location>
        <position position="272"/>
    </location>
    <ligand>
        <name>substrate</name>
    </ligand>
</feature>
<dbReference type="SUPFAM" id="SSF55326">
    <property type="entry name" value="PurM N-terminal domain-like"/>
    <property type="match status" value="1"/>
</dbReference>
<evidence type="ECO:0000313" key="5">
    <source>
        <dbReference type="Proteomes" id="UP000757890"/>
    </source>
</evidence>
<evidence type="ECO:0000313" key="4">
    <source>
        <dbReference type="EMBL" id="MBF1128578.1"/>
    </source>
</evidence>
<feature type="binding site" evidence="1">
    <location>
        <begin position="129"/>
        <end position="130"/>
    </location>
    <ligand>
        <name>ATP</name>
        <dbReference type="ChEBI" id="CHEBI:30616"/>
    </ligand>
</feature>
<dbReference type="InterPro" id="IPR006283">
    <property type="entry name" value="ThiL-like"/>
</dbReference>
<dbReference type="Proteomes" id="UP000757890">
    <property type="component" value="Unassembled WGS sequence"/>
</dbReference>
<dbReference type="GO" id="GO:0009228">
    <property type="term" value="P:thiamine biosynthetic process"/>
    <property type="evidence" value="ECO:0007669"/>
    <property type="project" value="UniProtKB-KW"/>
</dbReference>
<keyword evidence="1" id="KW-0784">Thiamine biosynthesis</keyword>
<feature type="binding site" evidence="1">
    <location>
        <position position="219"/>
    </location>
    <ligand>
        <name>Mg(2+)</name>
        <dbReference type="ChEBI" id="CHEBI:18420"/>
        <label>3</label>
    </ligand>
</feature>
<feature type="binding site" evidence="1">
    <location>
        <position position="221"/>
    </location>
    <ligand>
        <name>ATP</name>
        <dbReference type="ChEBI" id="CHEBI:30616"/>
    </ligand>
</feature>
<dbReference type="GO" id="GO:0009030">
    <property type="term" value="F:thiamine-phosphate kinase activity"/>
    <property type="evidence" value="ECO:0007669"/>
    <property type="project" value="UniProtKB-UniRule"/>
</dbReference>
<comment type="catalytic activity">
    <reaction evidence="1">
        <text>thiamine phosphate + ATP = thiamine diphosphate + ADP</text>
        <dbReference type="Rhea" id="RHEA:15913"/>
        <dbReference type="ChEBI" id="CHEBI:30616"/>
        <dbReference type="ChEBI" id="CHEBI:37575"/>
        <dbReference type="ChEBI" id="CHEBI:58937"/>
        <dbReference type="ChEBI" id="CHEBI:456216"/>
        <dbReference type="EC" id="2.7.4.16"/>
    </reaction>
</comment>